<dbReference type="Gene3D" id="1.10.10.10">
    <property type="entry name" value="Winged helix-like DNA-binding domain superfamily/Winged helix DNA-binding domain"/>
    <property type="match status" value="1"/>
</dbReference>
<keyword evidence="2" id="KW-0805">Transcription regulation</keyword>
<keyword evidence="3" id="KW-0238">DNA-binding</keyword>
<dbReference type="RefSeq" id="WP_119792321.1">
    <property type="nucleotide sequence ID" value="NZ_QYZD01000004.1"/>
</dbReference>
<dbReference type="Proteomes" id="UP000266177">
    <property type="component" value="Unassembled WGS sequence"/>
</dbReference>
<dbReference type="InterPro" id="IPR000847">
    <property type="entry name" value="LysR_HTH_N"/>
</dbReference>
<comment type="caution">
    <text evidence="6">The sequence shown here is derived from an EMBL/GenBank/DDBJ whole genome shotgun (WGS) entry which is preliminary data.</text>
</comment>
<dbReference type="InterPro" id="IPR005119">
    <property type="entry name" value="LysR_subst-bd"/>
</dbReference>
<dbReference type="OrthoDB" id="9785745at2"/>
<dbReference type="PANTHER" id="PTHR30126">
    <property type="entry name" value="HTH-TYPE TRANSCRIPTIONAL REGULATOR"/>
    <property type="match status" value="1"/>
</dbReference>
<comment type="similarity">
    <text evidence="1">Belongs to the LysR transcriptional regulatory family.</text>
</comment>
<dbReference type="PROSITE" id="PS50931">
    <property type="entry name" value="HTH_LYSR"/>
    <property type="match status" value="1"/>
</dbReference>
<dbReference type="PRINTS" id="PR00039">
    <property type="entry name" value="HTHLYSR"/>
</dbReference>
<gene>
    <name evidence="6" type="ORF">DQX05_07565</name>
</gene>
<keyword evidence="4" id="KW-0804">Transcription</keyword>
<dbReference type="SUPFAM" id="SSF53850">
    <property type="entry name" value="Periplasmic binding protein-like II"/>
    <property type="match status" value="1"/>
</dbReference>
<reference evidence="6 7" key="1">
    <citation type="submission" date="2018-09" db="EMBL/GenBank/DDBJ databases">
        <title>Paenibacillus SK2017-BO5.</title>
        <authorList>
            <person name="Piskunova J.V."/>
            <person name="Dubiley S.A."/>
            <person name="Severinov K.V."/>
        </authorList>
    </citation>
    <scope>NUCLEOTIDE SEQUENCE [LARGE SCALE GENOMIC DNA]</scope>
    <source>
        <strain evidence="6 7">BO5</strain>
    </source>
</reference>
<organism evidence="6 7">
    <name type="scientific">Paenibacillus thiaminolyticus</name>
    <name type="common">Bacillus thiaminolyticus</name>
    <dbReference type="NCBI Taxonomy" id="49283"/>
    <lineage>
        <taxon>Bacteria</taxon>
        <taxon>Bacillati</taxon>
        <taxon>Bacillota</taxon>
        <taxon>Bacilli</taxon>
        <taxon>Bacillales</taxon>
        <taxon>Paenibacillaceae</taxon>
        <taxon>Paenibacillus</taxon>
    </lineage>
</organism>
<evidence type="ECO:0000256" key="1">
    <source>
        <dbReference type="ARBA" id="ARBA00009437"/>
    </source>
</evidence>
<evidence type="ECO:0000313" key="6">
    <source>
        <dbReference type="EMBL" id="RJG25294.1"/>
    </source>
</evidence>
<sequence>MKVLDKMETFLALAECGSFSETAKRLFCSQPTVTNHIQQLEEKFEATLFIRSGKSVRLTAQGEILHQYAKKMIALFEEASLNIKNAGLANPVLSLYASNYLGVYILPDMLAQFYHRFPQQRFELHTHCYRDLIGLLMEEKINMTFLPIYEEDKYVQDQFDSFTLFKDEFVLVLPPDHAWAERKILYARDIARIPLLLPQNSYLQDCILSPIRSLGIEPDTIHMSSFEVIKKSIKAGLGAAFIPYYAVRGLLGTGELVTKPVFGLRIERNNGFVRRKNTPLTHIENDFCEYVQGVFRSASNV</sequence>
<name>A0A3A3GMJ3_PANTH</name>
<accession>A0A3A3GMJ3</accession>
<dbReference type="Pfam" id="PF00126">
    <property type="entry name" value="HTH_1"/>
    <property type="match status" value="1"/>
</dbReference>
<evidence type="ECO:0000313" key="7">
    <source>
        <dbReference type="Proteomes" id="UP000266177"/>
    </source>
</evidence>
<dbReference type="InterPro" id="IPR036390">
    <property type="entry name" value="WH_DNA-bd_sf"/>
</dbReference>
<dbReference type="GO" id="GO:0003700">
    <property type="term" value="F:DNA-binding transcription factor activity"/>
    <property type="evidence" value="ECO:0007669"/>
    <property type="project" value="InterPro"/>
</dbReference>
<protein>
    <submittedName>
        <fullName evidence="6">LysR family transcriptional regulator</fullName>
    </submittedName>
</protein>
<evidence type="ECO:0000256" key="4">
    <source>
        <dbReference type="ARBA" id="ARBA00023163"/>
    </source>
</evidence>
<evidence type="ECO:0000259" key="5">
    <source>
        <dbReference type="PROSITE" id="PS50931"/>
    </source>
</evidence>
<feature type="domain" description="HTH lysR-type" evidence="5">
    <location>
        <begin position="1"/>
        <end position="59"/>
    </location>
</feature>
<dbReference type="SUPFAM" id="SSF46785">
    <property type="entry name" value="Winged helix' DNA-binding domain"/>
    <property type="match status" value="1"/>
</dbReference>
<dbReference type="FunFam" id="1.10.10.10:FF:000001">
    <property type="entry name" value="LysR family transcriptional regulator"/>
    <property type="match status" value="1"/>
</dbReference>
<evidence type="ECO:0000256" key="3">
    <source>
        <dbReference type="ARBA" id="ARBA00023125"/>
    </source>
</evidence>
<dbReference type="AlphaFoldDB" id="A0A3A3GMJ3"/>
<dbReference type="InterPro" id="IPR036388">
    <property type="entry name" value="WH-like_DNA-bd_sf"/>
</dbReference>
<evidence type="ECO:0000256" key="2">
    <source>
        <dbReference type="ARBA" id="ARBA00023015"/>
    </source>
</evidence>
<dbReference type="PANTHER" id="PTHR30126:SF40">
    <property type="entry name" value="HTH-TYPE TRANSCRIPTIONAL REGULATOR GLTR"/>
    <property type="match status" value="1"/>
</dbReference>
<dbReference type="Pfam" id="PF03466">
    <property type="entry name" value="LysR_substrate"/>
    <property type="match status" value="1"/>
</dbReference>
<dbReference type="GO" id="GO:0000976">
    <property type="term" value="F:transcription cis-regulatory region binding"/>
    <property type="evidence" value="ECO:0007669"/>
    <property type="project" value="TreeGrafter"/>
</dbReference>
<proteinExistence type="inferred from homology"/>
<dbReference type="EMBL" id="QYZD01000004">
    <property type="protein sequence ID" value="RJG25294.1"/>
    <property type="molecule type" value="Genomic_DNA"/>
</dbReference>
<dbReference type="Gene3D" id="3.40.190.10">
    <property type="entry name" value="Periplasmic binding protein-like II"/>
    <property type="match status" value="2"/>
</dbReference>